<dbReference type="SUPFAM" id="SSF49299">
    <property type="entry name" value="PKD domain"/>
    <property type="match status" value="1"/>
</dbReference>
<evidence type="ECO:0000313" key="3">
    <source>
        <dbReference type="EMBL" id="SDZ18152.1"/>
    </source>
</evidence>
<dbReference type="InterPro" id="IPR025667">
    <property type="entry name" value="SprB_repeat"/>
</dbReference>
<dbReference type="PANTHER" id="PTHR46534">
    <property type="entry name" value="IGGFC_BINDING DOMAIN-CONTAINING PROTEIN"/>
    <property type="match status" value="1"/>
</dbReference>
<dbReference type="Pfam" id="PF18911">
    <property type="entry name" value="PKD_4"/>
    <property type="match status" value="1"/>
</dbReference>
<proteinExistence type="predicted"/>
<feature type="chain" id="PRO_5045309874" evidence="1">
    <location>
        <begin position="28"/>
        <end position="1040"/>
    </location>
</feature>
<comment type="caution">
    <text evidence="3">The sequence shown here is derived from an EMBL/GenBank/DDBJ whole genome shotgun (WGS) entry which is preliminary data.</text>
</comment>
<feature type="signal peptide" evidence="1">
    <location>
        <begin position="1"/>
        <end position="27"/>
    </location>
</feature>
<dbReference type="Proteomes" id="UP000199663">
    <property type="component" value="Unassembled WGS sequence"/>
</dbReference>
<feature type="domain" description="PKD" evidence="2">
    <location>
        <begin position="488"/>
        <end position="527"/>
    </location>
</feature>
<dbReference type="PROSITE" id="PS50093">
    <property type="entry name" value="PKD"/>
    <property type="match status" value="1"/>
</dbReference>
<dbReference type="Pfam" id="PF13573">
    <property type="entry name" value="SprB"/>
    <property type="match status" value="2"/>
</dbReference>
<evidence type="ECO:0000313" key="4">
    <source>
        <dbReference type="Proteomes" id="UP000199663"/>
    </source>
</evidence>
<reference evidence="3 4" key="1">
    <citation type="submission" date="2016-10" db="EMBL/GenBank/DDBJ databases">
        <authorList>
            <person name="Varghese N."/>
            <person name="Submissions S."/>
        </authorList>
    </citation>
    <scope>NUCLEOTIDE SEQUENCE [LARGE SCALE GENOMIC DNA]</scope>
    <source>
        <strain evidence="3 4">DSM 17997</strain>
    </source>
</reference>
<dbReference type="Pfam" id="PF17517">
    <property type="entry name" value="IgGFc_binding"/>
    <property type="match status" value="1"/>
</dbReference>
<protein>
    <submittedName>
        <fullName evidence="3">Gliding motility-associated C-terminal domain-containing protein</fullName>
    </submittedName>
</protein>
<sequence length="1040" mass="113425">MIELLKKVRTIFLFSLIFFLGAHQTHAQLTTVGKEFWFGFMENNAVLPDARDRGVVIVTASETTTGSIVYAGNSVNFSLNQGQQFVLNMDDTDMLHRSSGVVENKSIYISSTGNVSVYAFNERYRSADGTVILPLGTLGKDYYVTSHFETMNVPVQFNPNINNESTLLVVAVENNTRIEITPSVFTLNGNAPNNPFFINLNMGQTYQLKARADLTGTRVRVVGDDAADCKNIAVFGGNKWTSVGDCGGANDHLFQQAYPTNTWGTDFFHIPLLGRTSGELVKVLASEPGTTITLDGNLVGTIDAGEFQTFDFDQDQLASIQTNKPSSVTVFAKSQECNDINLADWVNGDPFMITYSPNQQLLKDITFNALQLPSITNHYVNVVTSTATVGGTRLDGADIGNQFLPLPQSPDFSYARINIQQGVHKLSNPEGFIAYVYGFGFLESYGFAVGATLDNLNFQVEPEYEFDVQGEKVACLNANALWEINPENPIFTYFIWDFGDGTASKIGKEVNHTFTKPGTYEVKIKAAISQVSCDLQEEVVFEVEVLEITGVIEGMLAVCPNVEETTYDFVSEVEFTTIDWSVVGGVIVKEDGLSVTVLWGDTNPDASLMATPFTAQGCPGTSVTLGININPLLEPKAPEGKVKVCFDPTVTSQYSVPNPFAGRRFEWLVEGGEIVSGGESPTVEIRWNIPGTIGQVAYIERSVSDDFCAGESPKLAVQISAELTATFNQTDVRCFAGNNGRIAVEVLGGVGPYTYSWSHAASLNISEVDNLLVGTYSVTVTDDFGCQFILDNILITQPDVLEVISISTQGVSCFGRSDGEAVIQIQGGLPPYALDIPGANINGPEISFLNLEGREFSGIVTDVNGCQLPISFTIDSPVPLTADVRIQKFSCPGEANGELIVEPTGDFGPFAYLWDHDGSQNMVLTGVQKGAYVVNVQDSRGCISIGTGEMLEEEPKMRMPTGFRPEEGLYEGVSNCLLSYQLSIYNRWGELIYLGSKGWDGTVQDQEAPLGTYIYIIQYEYNLNGEQTKKETKGLFSLLR</sequence>
<accession>A0A1H3QX40</accession>
<name>A0A1H3QX40_9BACT</name>
<dbReference type="RefSeq" id="WP_019597672.1">
    <property type="nucleotide sequence ID" value="NZ_FNQC01000007.1"/>
</dbReference>
<dbReference type="InterPro" id="IPR035986">
    <property type="entry name" value="PKD_dom_sf"/>
</dbReference>
<dbReference type="InterPro" id="IPR013783">
    <property type="entry name" value="Ig-like_fold"/>
</dbReference>
<dbReference type="InterPro" id="IPR000601">
    <property type="entry name" value="PKD_dom"/>
</dbReference>
<keyword evidence="4" id="KW-1185">Reference proteome</keyword>
<dbReference type="InterPro" id="IPR035234">
    <property type="entry name" value="IgGFc-bd_N"/>
</dbReference>
<evidence type="ECO:0000256" key="1">
    <source>
        <dbReference type="SAM" id="SignalP"/>
    </source>
</evidence>
<dbReference type="PANTHER" id="PTHR46534:SF1">
    <property type="entry name" value="IGGFC-BINDING PROTEIN N-TERMINAL DOMAIN-CONTAINING PROTEIN"/>
    <property type="match status" value="1"/>
</dbReference>
<organism evidence="3 4">
    <name type="scientific">Rhodonellum ikkaensis</name>
    <dbReference type="NCBI Taxonomy" id="336829"/>
    <lineage>
        <taxon>Bacteria</taxon>
        <taxon>Pseudomonadati</taxon>
        <taxon>Bacteroidota</taxon>
        <taxon>Cytophagia</taxon>
        <taxon>Cytophagales</taxon>
        <taxon>Cytophagaceae</taxon>
        <taxon>Rhodonellum</taxon>
    </lineage>
</organism>
<evidence type="ECO:0000259" key="2">
    <source>
        <dbReference type="PROSITE" id="PS50093"/>
    </source>
</evidence>
<dbReference type="Pfam" id="PF13585">
    <property type="entry name" value="CHU_C"/>
    <property type="match status" value="1"/>
</dbReference>
<dbReference type="CDD" id="cd00146">
    <property type="entry name" value="PKD"/>
    <property type="match status" value="1"/>
</dbReference>
<gene>
    <name evidence="3" type="ORF">SAMN05444412_10766</name>
</gene>
<dbReference type="EMBL" id="FNQC01000007">
    <property type="protein sequence ID" value="SDZ18152.1"/>
    <property type="molecule type" value="Genomic_DNA"/>
</dbReference>
<dbReference type="Gene3D" id="2.40.10.10">
    <property type="entry name" value="Trypsin-like serine proteases"/>
    <property type="match status" value="1"/>
</dbReference>
<dbReference type="Gene3D" id="2.60.40.10">
    <property type="entry name" value="Immunoglobulins"/>
    <property type="match status" value="1"/>
</dbReference>
<keyword evidence="1" id="KW-0732">Signal</keyword>
<dbReference type="InterPro" id="IPR043504">
    <property type="entry name" value="Peptidase_S1_PA_chymotrypsin"/>
</dbReference>